<dbReference type="InterPro" id="IPR046235">
    <property type="entry name" value="DUF6268"/>
</dbReference>
<feature type="domain" description="DUF6268" evidence="2">
    <location>
        <begin position="215"/>
        <end position="392"/>
    </location>
</feature>
<protein>
    <recommendedName>
        <fullName evidence="2">DUF6268 domain-containing protein</fullName>
    </recommendedName>
</protein>
<evidence type="ECO:0000313" key="3">
    <source>
        <dbReference type="EMBL" id="TWT61145.1"/>
    </source>
</evidence>
<keyword evidence="1" id="KW-0732">Signal</keyword>
<keyword evidence="4" id="KW-1185">Reference proteome</keyword>
<dbReference type="OrthoDB" id="249490at2"/>
<dbReference type="EMBL" id="SJPG01000001">
    <property type="protein sequence ID" value="TWT61145.1"/>
    <property type="molecule type" value="Genomic_DNA"/>
</dbReference>
<evidence type="ECO:0000259" key="2">
    <source>
        <dbReference type="Pfam" id="PF19783"/>
    </source>
</evidence>
<sequence precursor="true">MNYRLLIFTLVMSCLSLGLNANSSQAEEPIRSFHILSPVEALPSGPPVSILSEEFEGQLSHSQHVAREEWLTTQLHDQGGGWSTNSVPKTENTPLLFEQYEMTADQESELDLSHSEMNVQSVQQASYTDDFAVIGESLDATEHQQIQSDDSCIADCDTPWIKWSSTSVAATWLPGSGDRLGLFDFNIGGKIAFPTLRFLSISPRYESRILNGPQSTDVPGTLHRVAVSFMGMMPLREKVFGQLMVTPGVSTDFHNTGSDSLRVTGHLLAIYAPSAQLQWMFGVVYLNREDVSLLPAVGLTWSPDDEQRLELVFPRPRYMYRLSKDGDNERWGYLGAQFGGGSWAIERANNTDDVVTLSDYRLMAGIEYQRPNNREFFWETGVVFSRSVEYTSGIGDYNPDPTMLIRAGSKF</sequence>
<evidence type="ECO:0000313" key="4">
    <source>
        <dbReference type="Proteomes" id="UP000316095"/>
    </source>
</evidence>
<dbReference type="AlphaFoldDB" id="A0A5C5XG42"/>
<feature type="signal peptide" evidence="1">
    <location>
        <begin position="1"/>
        <end position="26"/>
    </location>
</feature>
<name>A0A5C5XG42_9PLAN</name>
<organism evidence="3 4">
    <name type="scientific">Rubinisphaera italica</name>
    <dbReference type="NCBI Taxonomy" id="2527969"/>
    <lineage>
        <taxon>Bacteria</taxon>
        <taxon>Pseudomonadati</taxon>
        <taxon>Planctomycetota</taxon>
        <taxon>Planctomycetia</taxon>
        <taxon>Planctomycetales</taxon>
        <taxon>Planctomycetaceae</taxon>
        <taxon>Rubinisphaera</taxon>
    </lineage>
</organism>
<gene>
    <name evidence="3" type="ORF">Pan54_18800</name>
</gene>
<accession>A0A5C5XG42</accession>
<evidence type="ECO:0000256" key="1">
    <source>
        <dbReference type="SAM" id="SignalP"/>
    </source>
</evidence>
<proteinExistence type="predicted"/>
<dbReference type="RefSeq" id="WP_146503174.1">
    <property type="nucleotide sequence ID" value="NZ_SJPG01000001.1"/>
</dbReference>
<dbReference type="Pfam" id="PF19783">
    <property type="entry name" value="DUF6268"/>
    <property type="match status" value="1"/>
</dbReference>
<comment type="caution">
    <text evidence="3">The sequence shown here is derived from an EMBL/GenBank/DDBJ whole genome shotgun (WGS) entry which is preliminary data.</text>
</comment>
<dbReference type="Proteomes" id="UP000316095">
    <property type="component" value="Unassembled WGS sequence"/>
</dbReference>
<reference evidence="3 4" key="1">
    <citation type="submission" date="2019-02" db="EMBL/GenBank/DDBJ databases">
        <title>Deep-cultivation of Planctomycetes and their phenomic and genomic characterization uncovers novel biology.</title>
        <authorList>
            <person name="Wiegand S."/>
            <person name="Jogler M."/>
            <person name="Boedeker C."/>
            <person name="Pinto D."/>
            <person name="Vollmers J."/>
            <person name="Rivas-Marin E."/>
            <person name="Kohn T."/>
            <person name="Peeters S.H."/>
            <person name="Heuer A."/>
            <person name="Rast P."/>
            <person name="Oberbeckmann S."/>
            <person name="Bunk B."/>
            <person name="Jeske O."/>
            <person name="Meyerdierks A."/>
            <person name="Storesund J.E."/>
            <person name="Kallscheuer N."/>
            <person name="Luecker S."/>
            <person name="Lage O.M."/>
            <person name="Pohl T."/>
            <person name="Merkel B.J."/>
            <person name="Hornburger P."/>
            <person name="Mueller R.-W."/>
            <person name="Bruemmer F."/>
            <person name="Labrenz M."/>
            <person name="Spormann A.M."/>
            <person name="Op Den Camp H."/>
            <person name="Overmann J."/>
            <person name="Amann R."/>
            <person name="Jetten M.S.M."/>
            <person name="Mascher T."/>
            <person name="Medema M.H."/>
            <person name="Devos D.P."/>
            <person name="Kaster A.-K."/>
            <person name="Ovreas L."/>
            <person name="Rohde M."/>
            <person name="Galperin M.Y."/>
            <person name="Jogler C."/>
        </authorList>
    </citation>
    <scope>NUCLEOTIDE SEQUENCE [LARGE SCALE GENOMIC DNA]</scope>
    <source>
        <strain evidence="3 4">Pan54</strain>
    </source>
</reference>
<feature type="chain" id="PRO_5022698488" description="DUF6268 domain-containing protein" evidence="1">
    <location>
        <begin position="27"/>
        <end position="411"/>
    </location>
</feature>